<comment type="caution">
    <text evidence="8">The sequence shown here is derived from an EMBL/GenBank/DDBJ whole genome shotgun (WGS) entry which is preliminary data.</text>
</comment>
<keyword evidence="2" id="KW-0238">DNA-binding</keyword>
<dbReference type="AlphaFoldDB" id="A0A976IF41"/>
<dbReference type="Gene3D" id="1.10.10.60">
    <property type="entry name" value="Homeodomain-like"/>
    <property type="match status" value="4"/>
</dbReference>
<evidence type="ECO:0000256" key="4">
    <source>
        <dbReference type="ARBA" id="ARBA00023242"/>
    </source>
</evidence>
<dbReference type="Pfam" id="PF00249">
    <property type="entry name" value="Myb_DNA-binding"/>
    <property type="match status" value="3"/>
</dbReference>
<name>A0A976IF41_BRELC</name>
<dbReference type="PROSITE" id="PS51294">
    <property type="entry name" value="HTH_MYB"/>
    <property type="match status" value="3"/>
</dbReference>
<feature type="domain" description="Myb-like" evidence="6">
    <location>
        <begin position="338"/>
        <end position="398"/>
    </location>
</feature>
<dbReference type="InterPro" id="IPR009057">
    <property type="entry name" value="Homeodomain-like_sf"/>
</dbReference>
<feature type="domain" description="HTH myb-type" evidence="7">
    <location>
        <begin position="399"/>
        <end position="456"/>
    </location>
</feature>
<feature type="region of interest" description="Disordered" evidence="5">
    <location>
        <begin position="478"/>
        <end position="506"/>
    </location>
</feature>
<evidence type="ECO:0000256" key="5">
    <source>
        <dbReference type="SAM" id="MobiDB-lite"/>
    </source>
</evidence>
<proteinExistence type="predicted"/>
<dbReference type="EMBL" id="SHOA02000019">
    <property type="protein sequence ID" value="TDH70018.1"/>
    <property type="molecule type" value="Genomic_DNA"/>
</dbReference>
<dbReference type="RefSeq" id="XP_067819517.1">
    <property type="nucleotide sequence ID" value="XM_067966276.1"/>
</dbReference>
<evidence type="ECO:0000313" key="9">
    <source>
        <dbReference type="Proteomes" id="UP000294530"/>
    </source>
</evidence>
<keyword evidence="4" id="KW-0539">Nucleus</keyword>
<dbReference type="PANTHER" id="PTHR46621:SF1">
    <property type="entry name" value="SNRNA-ACTIVATING PROTEIN COMPLEX SUBUNIT 4"/>
    <property type="match status" value="1"/>
</dbReference>
<dbReference type="SUPFAM" id="SSF46689">
    <property type="entry name" value="Homeodomain-like"/>
    <property type="match status" value="3"/>
</dbReference>
<keyword evidence="9" id="KW-1185">Reference proteome</keyword>
<gene>
    <name evidence="8" type="ORF">CCR75_008222</name>
</gene>
<dbReference type="InterPro" id="IPR017930">
    <property type="entry name" value="Myb_dom"/>
</dbReference>
<evidence type="ECO:0000256" key="1">
    <source>
        <dbReference type="ARBA" id="ARBA00023015"/>
    </source>
</evidence>
<feature type="domain" description="HTH myb-type" evidence="7">
    <location>
        <begin position="292"/>
        <end position="341"/>
    </location>
</feature>
<feature type="domain" description="HTH myb-type" evidence="7">
    <location>
        <begin position="232"/>
        <end position="290"/>
    </location>
</feature>
<dbReference type="SMART" id="SM00717">
    <property type="entry name" value="SANT"/>
    <property type="match status" value="4"/>
</dbReference>
<feature type="domain" description="Myb-like" evidence="6">
    <location>
        <begin position="399"/>
        <end position="453"/>
    </location>
</feature>
<accession>A0A976IF41</accession>
<sequence length="506" mass="58345">MALKRDNARSSTAIAEALDANYALIANLQSLENYFAAAEAKLLARIQSIRREVALKRAQQSMDSLLPSTSQKETLRQCFERTPRIRAKFSGTTIRSYLRPQVSFFTDEEKRKRKVGRPKKKQKTLESTNIDTNEHTRLGALIEPSINADTKFLRAHSHEAFVAAPPAIFSARERKVVKDFAEDFYMTHAPIVEMSLQVWNGIHKWQEMRKSRQLPIERSGFSCKLWYDLHEAPTLRLCAWTKEEDVALRRLVDDSALVNQWHAIAKRMPFPGRPPAHCLTRYQTALCASNAKSSFTPEEDAIVRQAVPIFGEKWNVIADLLDGRLAEQIRHRWQLTLAPGLRRGKFSVIEDRRLILALCAYTPRNCDFDLDAVAWNEICHHLQGRTPPAIRDRFLNCLNPELSYRKFTMQEDQMILARVQEWGINSARIWPRLAAELGDRTDSQVRRRWKVLDPTAYAKRSQVLEEASALQTTAVFRRRSIHRHSTTRNKTHTSRSSYNGRTVENE</sequence>
<feature type="domain" description="Myb-like" evidence="6">
    <location>
        <begin position="292"/>
        <end position="337"/>
    </location>
</feature>
<keyword evidence="3" id="KW-0804">Transcription</keyword>
<evidence type="ECO:0000259" key="6">
    <source>
        <dbReference type="PROSITE" id="PS50090"/>
    </source>
</evidence>
<dbReference type="GO" id="GO:0019185">
    <property type="term" value="C:snRNA-activating protein complex"/>
    <property type="evidence" value="ECO:0007669"/>
    <property type="project" value="TreeGrafter"/>
</dbReference>
<dbReference type="PROSITE" id="PS50090">
    <property type="entry name" value="MYB_LIKE"/>
    <property type="match status" value="4"/>
</dbReference>
<protein>
    <submittedName>
        <fullName evidence="8">Uncharacterized protein</fullName>
    </submittedName>
</protein>
<dbReference type="KEGG" id="blac:94351947"/>
<feature type="compositionally biased region" description="Basic residues" evidence="5">
    <location>
        <begin position="478"/>
        <end position="493"/>
    </location>
</feature>
<evidence type="ECO:0000313" key="8">
    <source>
        <dbReference type="EMBL" id="TDH70018.1"/>
    </source>
</evidence>
<evidence type="ECO:0000256" key="3">
    <source>
        <dbReference type="ARBA" id="ARBA00023163"/>
    </source>
</evidence>
<feature type="domain" description="Myb-like" evidence="6">
    <location>
        <begin position="232"/>
        <end position="286"/>
    </location>
</feature>
<evidence type="ECO:0000256" key="2">
    <source>
        <dbReference type="ARBA" id="ARBA00023125"/>
    </source>
</evidence>
<dbReference type="InterPro" id="IPR051575">
    <property type="entry name" value="Myb-like_DNA-bd"/>
</dbReference>
<dbReference type="CDD" id="cd00167">
    <property type="entry name" value="SANT"/>
    <property type="match status" value="3"/>
</dbReference>
<feature type="compositionally biased region" description="Polar residues" evidence="5">
    <location>
        <begin position="494"/>
        <end position="506"/>
    </location>
</feature>
<evidence type="ECO:0000259" key="7">
    <source>
        <dbReference type="PROSITE" id="PS51294"/>
    </source>
</evidence>
<dbReference type="GO" id="GO:0042796">
    <property type="term" value="P:snRNA transcription by RNA polymerase III"/>
    <property type="evidence" value="ECO:0007669"/>
    <property type="project" value="TreeGrafter"/>
</dbReference>
<dbReference type="GO" id="GO:0000978">
    <property type="term" value="F:RNA polymerase II cis-regulatory region sequence-specific DNA binding"/>
    <property type="evidence" value="ECO:0007669"/>
    <property type="project" value="TreeGrafter"/>
</dbReference>
<dbReference type="OrthoDB" id="2143914at2759"/>
<dbReference type="Proteomes" id="UP000294530">
    <property type="component" value="Unassembled WGS sequence"/>
</dbReference>
<dbReference type="GeneID" id="94351947"/>
<dbReference type="GO" id="GO:0042795">
    <property type="term" value="P:snRNA transcription by RNA polymerase II"/>
    <property type="evidence" value="ECO:0007669"/>
    <property type="project" value="TreeGrafter"/>
</dbReference>
<dbReference type="GO" id="GO:0001006">
    <property type="term" value="F:RNA polymerase III type 3 promoter sequence-specific DNA binding"/>
    <property type="evidence" value="ECO:0007669"/>
    <property type="project" value="TreeGrafter"/>
</dbReference>
<dbReference type="InterPro" id="IPR001005">
    <property type="entry name" value="SANT/Myb"/>
</dbReference>
<reference evidence="8 9" key="1">
    <citation type="journal article" date="2021" name="Genome Biol.">
        <title>AFLAP: assembly-free linkage analysis pipeline using k-mers from genome sequencing data.</title>
        <authorList>
            <person name="Fletcher K."/>
            <person name="Zhang L."/>
            <person name="Gil J."/>
            <person name="Han R."/>
            <person name="Cavanaugh K."/>
            <person name="Michelmore R."/>
        </authorList>
    </citation>
    <scope>NUCLEOTIDE SEQUENCE [LARGE SCALE GENOMIC DNA]</scope>
    <source>
        <strain evidence="8 9">SF5</strain>
    </source>
</reference>
<keyword evidence="1" id="KW-0805">Transcription regulation</keyword>
<dbReference type="PANTHER" id="PTHR46621">
    <property type="entry name" value="SNRNA-ACTIVATING PROTEIN COMPLEX SUBUNIT 4"/>
    <property type="match status" value="1"/>
</dbReference>
<organism evidence="8 9">
    <name type="scientific">Bremia lactucae</name>
    <name type="common">Lettuce downy mildew</name>
    <dbReference type="NCBI Taxonomy" id="4779"/>
    <lineage>
        <taxon>Eukaryota</taxon>
        <taxon>Sar</taxon>
        <taxon>Stramenopiles</taxon>
        <taxon>Oomycota</taxon>
        <taxon>Peronosporomycetes</taxon>
        <taxon>Peronosporales</taxon>
        <taxon>Peronosporaceae</taxon>
        <taxon>Bremia</taxon>
    </lineage>
</organism>